<dbReference type="InterPro" id="IPR003477">
    <property type="entry name" value="PemK-like"/>
</dbReference>
<keyword evidence="2" id="KW-1277">Toxin-antitoxin system</keyword>
<gene>
    <name evidence="3" type="ORF">B9L19_15745</name>
</gene>
<reference evidence="3 4" key="1">
    <citation type="submission" date="2017-05" db="EMBL/GenBank/DDBJ databases">
        <title>The genome sequence of Geobacillus thermocatenulatus DSM 730.</title>
        <authorList>
            <person name="Ramaloko W.T."/>
            <person name="Koen N."/>
            <person name="Polliack S."/>
            <person name="Aliyu H."/>
            <person name="Lebre P."/>
            <person name="Mohr T."/>
            <person name="Oswald F."/>
            <person name="Zwick M."/>
            <person name="Neumann A."/>
            <person name="Syldatk C."/>
            <person name="Cowan D."/>
            <person name="De Maayer P."/>
        </authorList>
    </citation>
    <scope>NUCLEOTIDE SEQUENCE [LARGE SCALE GENOMIC DNA]</scope>
    <source>
        <strain evidence="3 4">BGSC 93A1</strain>
    </source>
</reference>
<evidence type="ECO:0000313" key="4">
    <source>
        <dbReference type="Proteomes" id="UP000198378"/>
    </source>
</evidence>
<evidence type="ECO:0000256" key="1">
    <source>
        <dbReference type="ARBA" id="ARBA00007521"/>
    </source>
</evidence>
<evidence type="ECO:0000256" key="2">
    <source>
        <dbReference type="ARBA" id="ARBA00022649"/>
    </source>
</evidence>
<dbReference type="GO" id="GO:0003677">
    <property type="term" value="F:DNA binding"/>
    <property type="evidence" value="ECO:0007669"/>
    <property type="project" value="InterPro"/>
</dbReference>
<protein>
    <submittedName>
        <fullName evidence="3">Uncharacterized protein</fullName>
    </submittedName>
</protein>
<dbReference type="AlphaFoldDB" id="A0A226Q5B5"/>
<proteinExistence type="inferred from homology"/>
<sequence>MKGEIWIYLDTESSKKRPGVIIGCGATIADIDVTIAKVTSQQPRNEFDVPIEHWQEAGLIKPSVVRCTKLKTLSSLELLYKVGTLHEDDLKKVIEAVIKYLTS</sequence>
<dbReference type="KEGG" id="gtm:GT3921_18175"/>
<dbReference type="EMBL" id="NEWK01000002">
    <property type="protein sequence ID" value="OXB86900.1"/>
    <property type="molecule type" value="Genomic_DNA"/>
</dbReference>
<dbReference type="Gene3D" id="2.30.30.110">
    <property type="match status" value="1"/>
</dbReference>
<dbReference type="Proteomes" id="UP000198378">
    <property type="component" value="Unassembled WGS sequence"/>
</dbReference>
<organism evidence="3 4">
    <name type="scientific">Geobacillus thermocatenulatus</name>
    <dbReference type="NCBI Taxonomy" id="33938"/>
    <lineage>
        <taxon>Bacteria</taxon>
        <taxon>Bacillati</taxon>
        <taxon>Bacillota</taxon>
        <taxon>Bacilli</taxon>
        <taxon>Bacillales</taxon>
        <taxon>Anoxybacillaceae</taxon>
        <taxon>Geobacillus</taxon>
        <taxon>Geobacillus thermoleovorans group</taxon>
    </lineage>
</organism>
<comment type="caution">
    <text evidence="3">The sequence shown here is derived from an EMBL/GenBank/DDBJ whole genome shotgun (WGS) entry which is preliminary data.</text>
</comment>
<name>A0A226Q5B5_9BACL</name>
<keyword evidence="4" id="KW-1185">Reference proteome</keyword>
<dbReference type="Pfam" id="PF02452">
    <property type="entry name" value="PemK_toxin"/>
    <property type="match status" value="1"/>
</dbReference>
<dbReference type="RefSeq" id="WP_025949720.1">
    <property type="nucleotide sequence ID" value="NZ_CP018058.1"/>
</dbReference>
<dbReference type="InterPro" id="IPR011067">
    <property type="entry name" value="Plasmid_toxin/cell-grow_inhib"/>
</dbReference>
<dbReference type="SUPFAM" id="SSF50118">
    <property type="entry name" value="Cell growth inhibitor/plasmid maintenance toxic component"/>
    <property type="match status" value="1"/>
</dbReference>
<evidence type="ECO:0000313" key="3">
    <source>
        <dbReference type="EMBL" id="OXB86900.1"/>
    </source>
</evidence>
<comment type="similarity">
    <text evidence="1">Belongs to the PemK/MazF family.</text>
</comment>
<accession>A0A226Q5B5</accession>